<protein>
    <submittedName>
        <fullName evidence="2">Uncharacterized protein</fullName>
    </submittedName>
</protein>
<dbReference type="OrthoDB" id="50201at2759"/>
<dbReference type="AlphaFoldDB" id="A0A9K3KVZ3"/>
<keyword evidence="3" id="KW-1185">Reference proteome</keyword>
<feature type="chain" id="PRO_5039890925" evidence="1">
    <location>
        <begin position="23"/>
        <end position="399"/>
    </location>
</feature>
<comment type="caution">
    <text evidence="2">The sequence shown here is derived from an EMBL/GenBank/DDBJ whole genome shotgun (WGS) entry which is preliminary data.</text>
</comment>
<proteinExistence type="predicted"/>
<name>A0A9K3KVZ3_9STRA</name>
<evidence type="ECO:0000313" key="3">
    <source>
        <dbReference type="Proteomes" id="UP000693970"/>
    </source>
</evidence>
<gene>
    <name evidence="2" type="ORF">IV203_009901</name>
</gene>
<evidence type="ECO:0000313" key="2">
    <source>
        <dbReference type="EMBL" id="KAG7350541.1"/>
    </source>
</evidence>
<feature type="signal peptide" evidence="1">
    <location>
        <begin position="1"/>
        <end position="22"/>
    </location>
</feature>
<organism evidence="2 3">
    <name type="scientific">Nitzschia inconspicua</name>
    <dbReference type="NCBI Taxonomy" id="303405"/>
    <lineage>
        <taxon>Eukaryota</taxon>
        <taxon>Sar</taxon>
        <taxon>Stramenopiles</taxon>
        <taxon>Ochrophyta</taxon>
        <taxon>Bacillariophyta</taxon>
        <taxon>Bacillariophyceae</taxon>
        <taxon>Bacillariophycidae</taxon>
        <taxon>Bacillariales</taxon>
        <taxon>Bacillariaceae</taxon>
        <taxon>Nitzschia</taxon>
    </lineage>
</organism>
<dbReference type="EMBL" id="JAGRRH010000018">
    <property type="protein sequence ID" value="KAG7350541.1"/>
    <property type="molecule type" value="Genomic_DNA"/>
</dbReference>
<reference evidence="2" key="2">
    <citation type="submission" date="2021-04" db="EMBL/GenBank/DDBJ databases">
        <authorList>
            <person name="Podell S."/>
        </authorList>
    </citation>
    <scope>NUCLEOTIDE SEQUENCE</scope>
    <source>
        <strain evidence="2">Hildebrandi</strain>
    </source>
</reference>
<accession>A0A9K3KVZ3</accession>
<reference evidence="2" key="1">
    <citation type="journal article" date="2021" name="Sci. Rep.">
        <title>Diploid genomic architecture of Nitzschia inconspicua, an elite biomass production diatom.</title>
        <authorList>
            <person name="Oliver A."/>
            <person name="Podell S."/>
            <person name="Pinowska A."/>
            <person name="Traller J.C."/>
            <person name="Smith S.R."/>
            <person name="McClure R."/>
            <person name="Beliaev A."/>
            <person name="Bohutskyi P."/>
            <person name="Hill E.A."/>
            <person name="Rabines A."/>
            <person name="Zheng H."/>
            <person name="Allen L.Z."/>
            <person name="Kuo A."/>
            <person name="Grigoriev I.V."/>
            <person name="Allen A.E."/>
            <person name="Hazlebeck D."/>
            <person name="Allen E.E."/>
        </authorList>
    </citation>
    <scope>NUCLEOTIDE SEQUENCE</scope>
    <source>
        <strain evidence="2">Hildebrandi</strain>
    </source>
</reference>
<evidence type="ECO:0000256" key="1">
    <source>
        <dbReference type="SAM" id="SignalP"/>
    </source>
</evidence>
<dbReference type="Proteomes" id="UP000693970">
    <property type="component" value="Unassembled WGS sequence"/>
</dbReference>
<sequence length="399" mass="43535">MRLNEVYIFFLTLLLRLSVSDCQDQPLGTGVSEERDVMDNCTGAAGPRPITDVFSPGRTDFATIDDVNGGYCGVEINTPGIWWWVNGTGEIIRVGTCHINTNIKVKISIFTGSCGDLRCVTGHSRPDYECALFPKKPDNNEWDTIATAVNFPTFEGQHYFILAHEDDSGPGNIWMSFRHPVIPLNNECVDAIGPVPRDLTPIPSTTIDATISEIPVGYCGEGQIPGLYPGVWFQVMGTGGPVSVMACGSENYDGFYFSTYHGPDCDSLKCVSGTYDINVEDPDKCTFGRAGVPRPLTKFTFNTRDRDRYYVYVHFARTQADRPTSDFRFFADDGARGAAGSSGPHLIKFEESTLKLTGAEGLGDKENESSATTTTTKTLQNTVHVLVVASISVLLAVSL</sequence>
<keyword evidence="1" id="KW-0732">Signal</keyword>